<keyword evidence="1" id="KW-0479">Metal-binding</keyword>
<dbReference type="Pfam" id="PF00172">
    <property type="entry name" value="Zn_clus"/>
    <property type="match status" value="1"/>
</dbReference>
<dbReference type="PROSITE" id="PS50048">
    <property type="entry name" value="ZN2_CY6_FUNGAL_2"/>
    <property type="match status" value="1"/>
</dbReference>
<dbReference type="GO" id="GO:0006351">
    <property type="term" value="P:DNA-templated transcription"/>
    <property type="evidence" value="ECO:0007669"/>
    <property type="project" value="InterPro"/>
</dbReference>
<dbReference type="CDD" id="cd12148">
    <property type="entry name" value="fungal_TF_MHR"/>
    <property type="match status" value="1"/>
</dbReference>
<dbReference type="SUPFAM" id="SSF57701">
    <property type="entry name" value="Zn2/Cys6 DNA-binding domain"/>
    <property type="match status" value="1"/>
</dbReference>
<dbReference type="Proteomes" id="UP001220324">
    <property type="component" value="Unassembled WGS sequence"/>
</dbReference>
<dbReference type="PROSITE" id="PS00463">
    <property type="entry name" value="ZN2_CY6_FUNGAL_1"/>
    <property type="match status" value="1"/>
</dbReference>
<dbReference type="SMART" id="SM00906">
    <property type="entry name" value="Fungal_trans"/>
    <property type="match status" value="1"/>
</dbReference>
<proteinExistence type="predicted"/>
<feature type="domain" description="Zn(2)-C6 fungal-type" evidence="6">
    <location>
        <begin position="12"/>
        <end position="41"/>
    </location>
</feature>
<dbReference type="PANTHER" id="PTHR31668:SF24">
    <property type="entry name" value="TRANSCRIPTION FACTOR, PUTATIVE-RELATED"/>
    <property type="match status" value="1"/>
</dbReference>
<dbReference type="PANTHER" id="PTHR31668">
    <property type="entry name" value="GLUCOSE TRANSPORT TRANSCRIPTION REGULATOR RGT1-RELATED-RELATED"/>
    <property type="match status" value="1"/>
</dbReference>
<keyword evidence="4" id="KW-0804">Transcription</keyword>
<protein>
    <recommendedName>
        <fullName evidence="6">Zn(2)-C6 fungal-type domain-containing protein</fullName>
    </recommendedName>
</protein>
<dbReference type="GO" id="GO:0000981">
    <property type="term" value="F:DNA-binding transcription factor activity, RNA polymerase II-specific"/>
    <property type="evidence" value="ECO:0007669"/>
    <property type="project" value="InterPro"/>
</dbReference>
<dbReference type="GO" id="GO:0008270">
    <property type="term" value="F:zinc ion binding"/>
    <property type="evidence" value="ECO:0007669"/>
    <property type="project" value="InterPro"/>
</dbReference>
<dbReference type="InterPro" id="IPR007219">
    <property type="entry name" value="XnlR_reg_dom"/>
</dbReference>
<dbReference type="InterPro" id="IPR036864">
    <property type="entry name" value="Zn2-C6_fun-type_DNA-bd_sf"/>
</dbReference>
<dbReference type="CDD" id="cd00067">
    <property type="entry name" value="GAL4"/>
    <property type="match status" value="1"/>
</dbReference>
<keyword evidence="3" id="KW-0238">DNA-binding</keyword>
<dbReference type="Gene3D" id="4.10.240.10">
    <property type="entry name" value="Zn(2)-C6 fungal-type DNA-binding domain"/>
    <property type="match status" value="1"/>
</dbReference>
<keyword evidence="2" id="KW-0805">Transcription regulation</keyword>
<evidence type="ECO:0000313" key="7">
    <source>
        <dbReference type="EMBL" id="KAJ5525031.1"/>
    </source>
</evidence>
<evidence type="ECO:0000313" key="8">
    <source>
        <dbReference type="Proteomes" id="UP001220324"/>
    </source>
</evidence>
<dbReference type="Pfam" id="PF04082">
    <property type="entry name" value="Fungal_trans"/>
    <property type="match status" value="1"/>
</dbReference>
<accession>A0AAD6CKQ0</accession>
<evidence type="ECO:0000259" key="6">
    <source>
        <dbReference type="PROSITE" id="PS50048"/>
    </source>
</evidence>
<sequence>MPNSEYRRTSKACDPCKRRKVKCNGQARCQQCTHAGLPCIYATSLPDQRRKAVRRGTVIAECRALMSKSSDTSSFLSPQALSIQIPPSVSSTENPSFFLELLSDYERYVYPMSPVVPAGMVRDMITNMADGADAASFVYIFAAVTLSLARSEPVQDAPATRDQIVMLLTRSLELRRPFGLESQPTVVHVMRDVFTEMSCMTLRRPELGHMYLREAISLLYMLNAHSDDDMARLDIVQRARLQRAYWECFIHERFTALTYHRPPTLDPLSALPDYDASLPADVEIGFNYCIKNFLLIDRKFLDFWLGDRSGVTAGWVEEKQHQLEDIDWHCEVSRLPKMQQADLIITRHWLRTLTWQMGLSNTLLSSSPGSSILLSLSFPLRLSNQLRQFLITIPRDLVGIHGSGILKKLFEIASTIADVVLHMPYTPGDDTVQRIHDILFLKKFLYSFSGLQSLWPELLTQKFEMIRDKYPEIKEMELLV</sequence>
<keyword evidence="5" id="KW-0539">Nucleus</keyword>
<keyword evidence="8" id="KW-1185">Reference proteome</keyword>
<reference evidence="7 8" key="1">
    <citation type="journal article" date="2023" name="IMA Fungus">
        <title>Comparative genomic study of the Penicillium genus elucidates a diverse pangenome and 15 lateral gene transfer events.</title>
        <authorList>
            <person name="Petersen C."/>
            <person name="Sorensen T."/>
            <person name="Nielsen M.R."/>
            <person name="Sondergaard T.E."/>
            <person name="Sorensen J.L."/>
            <person name="Fitzpatrick D.A."/>
            <person name="Frisvad J.C."/>
            <person name="Nielsen K.L."/>
        </authorList>
    </citation>
    <scope>NUCLEOTIDE SEQUENCE [LARGE SCALE GENOMIC DNA]</scope>
    <source>
        <strain evidence="7 8">IBT 35679</strain>
    </source>
</reference>
<evidence type="ECO:0000256" key="1">
    <source>
        <dbReference type="ARBA" id="ARBA00022723"/>
    </source>
</evidence>
<evidence type="ECO:0000256" key="5">
    <source>
        <dbReference type="ARBA" id="ARBA00023242"/>
    </source>
</evidence>
<evidence type="ECO:0000256" key="3">
    <source>
        <dbReference type="ARBA" id="ARBA00023125"/>
    </source>
</evidence>
<dbReference type="EMBL" id="JAQIZZ010000008">
    <property type="protein sequence ID" value="KAJ5525031.1"/>
    <property type="molecule type" value="Genomic_DNA"/>
</dbReference>
<evidence type="ECO:0000256" key="2">
    <source>
        <dbReference type="ARBA" id="ARBA00023015"/>
    </source>
</evidence>
<dbReference type="AlphaFoldDB" id="A0AAD6CKQ0"/>
<dbReference type="SMART" id="SM00066">
    <property type="entry name" value="GAL4"/>
    <property type="match status" value="1"/>
</dbReference>
<organism evidence="7 8">
    <name type="scientific">Penicillium frequentans</name>
    <dbReference type="NCBI Taxonomy" id="3151616"/>
    <lineage>
        <taxon>Eukaryota</taxon>
        <taxon>Fungi</taxon>
        <taxon>Dikarya</taxon>
        <taxon>Ascomycota</taxon>
        <taxon>Pezizomycotina</taxon>
        <taxon>Eurotiomycetes</taxon>
        <taxon>Eurotiomycetidae</taxon>
        <taxon>Eurotiales</taxon>
        <taxon>Aspergillaceae</taxon>
        <taxon>Penicillium</taxon>
    </lineage>
</organism>
<name>A0AAD6CKQ0_9EURO</name>
<gene>
    <name evidence="7" type="ORF">N7494_011681</name>
</gene>
<dbReference type="InterPro" id="IPR001138">
    <property type="entry name" value="Zn2Cys6_DnaBD"/>
</dbReference>
<dbReference type="GO" id="GO:0003677">
    <property type="term" value="F:DNA binding"/>
    <property type="evidence" value="ECO:0007669"/>
    <property type="project" value="UniProtKB-KW"/>
</dbReference>
<dbReference type="InterPro" id="IPR050797">
    <property type="entry name" value="Carb_Metab_Trans_Reg"/>
</dbReference>
<comment type="caution">
    <text evidence="7">The sequence shown here is derived from an EMBL/GenBank/DDBJ whole genome shotgun (WGS) entry which is preliminary data.</text>
</comment>
<evidence type="ECO:0000256" key="4">
    <source>
        <dbReference type="ARBA" id="ARBA00023163"/>
    </source>
</evidence>